<organism evidence="2 3">
    <name type="scientific">Truncatella angustata</name>
    <dbReference type="NCBI Taxonomy" id="152316"/>
    <lineage>
        <taxon>Eukaryota</taxon>
        <taxon>Fungi</taxon>
        <taxon>Dikarya</taxon>
        <taxon>Ascomycota</taxon>
        <taxon>Pezizomycotina</taxon>
        <taxon>Sordariomycetes</taxon>
        <taxon>Xylariomycetidae</taxon>
        <taxon>Amphisphaeriales</taxon>
        <taxon>Sporocadaceae</taxon>
        <taxon>Truncatella</taxon>
    </lineage>
</organism>
<dbReference type="Proteomes" id="UP000758603">
    <property type="component" value="Unassembled WGS sequence"/>
</dbReference>
<protein>
    <submittedName>
        <fullName evidence="2">Uncharacterized protein</fullName>
    </submittedName>
</protein>
<evidence type="ECO:0000313" key="3">
    <source>
        <dbReference type="Proteomes" id="UP000758603"/>
    </source>
</evidence>
<dbReference type="GeneID" id="70130912"/>
<name>A0A9P9A0H8_9PEZI</name>
<keyword evidence="3" id="KW-1185">Reference proteome</keyword>
<dbReference type="RefSeq" id="XP_045961522.1">
    <property type="nucleotide sequence ID" value="XM_046102020.1"/>
</dbReference>
<proteinExistence type="predicted"/>
<accession>A0A9P9A0H8</accession>
<dbReference type="EMBL" id="JAGPXC010000002">
    <property type="protein sequence ID" value="KAH6657288.1"/>
    <property type="molecule type" value="Genomic_DNA"/>
</dbReference>
<dbReference type="AlphaFoldDB" id="A0A9P9A0H8"/>
<evidence type="ECO:0000313" key="2">
    <source>
        <dbReference type="EMBL" id="KAH6657288.1"/>
    </source>
</evidence>
<evidence type="ECO:0000256" key="1">
    <source>
        <dbReference type="SAM" id="MobiDB-lite"/>
    </source>
</evidence>
<feature type="region of interest" description="Disordered" evidence="1">
    <location>
        <begin position="9"/>
        <end position="29"/>
    </location>
</feature>
<comment type="caution">
    <text evidence="2">The sequence shown here is derived from an EMBL/GenBank/DDBJ whole genome shotgun (WGS) entry which is preliminary data.</text>
</comment>
<reference evidence="2" key="1">
    <citation type="journal article" date="2021" name="Nat. Commun.">
        <title>Genetic determinants of endophytism in the Arabidopsis root mycobiome.</title>
        <authorList>
            <person name="Mesny F."/>
            <person name="Miyauchi S."/>
            <person name="Thiergart T."/>
            <person name="Pickel B."/>
            <person name="Atanasova L."/>
            <person name="Karlsson M."/>
            <person name="Huettel B."/>
            <person name="Barry K.W."/>
            <person name="Haridas S."/>
            <person name="Chen C."/>
            <person name="Bauer D."/>
            <person name="Andreopoulos W."/>
            <person name="Pangilinan J."/>
            <person name="LaButti K."/>
            <person name="Riley R."/>
            <person name="Lipzen A."/>
            <person name="Clum A."/>
            <person name="Drula E."/>
            <person name="Henrissat B."/>
            <person name="Kohler A."/>
            <person name="Grigoriev I.V."/>
            <person name="Martin F.M."/>
            <person name="Hacquard S."/>
        </authorList>
    </citation>
    <scope>NUCLEOTIDE SEQUENCE</scope>
    <source>
        <strain evidence="2">MPI-SDFR-AT-0073</strain>
    </source>
</reference>
<gene>
    <name evidence="2" type="ORF">BKA67DRAFT_554844</name>
</gene>
<sequence length="66" mass="7450">MLTFLRQLRNSYSRESHSRKNGRVPGRTISSHRYPLDMAIVASLPVNPTYAAGFLLDNSVCSRINI</sequence>